<comment type="caution">
    <text evidence="1">The sequence shown here is derived from an EMBL/GenBank/DDBJ whole genome shotgun (WGS) entry which is preliminary data.</text>
</comment>
<protein>
    <submittedName>
        <fullName evidence="1">Uncharacterized protein</fullName>
    </submittedName>
</protein>
<keyword evidence="2" id="KW-1185">Reference proteome</keyword>
<dbReference type="EMBL" id="VSRR010059966">
    <property type="protein sequence ID" value="MPC82506.1"/>
    <property type="molecule type" value="Genomic_DNA"/>
</dbReference>
<evidence type="ECO:0000313" key="1">
    <source>
        <dbReference type="EMBL" id="MPC82506.1"/>
    </source>
</evidence>
<sequence>MESRSPPQLAEEADTHHMWGELPVIVPEGDDPSLTGLRGLVGHFSGSEVEVPIFLRPHHHCMRHIGIGGDPVKLDLQLSPAYLKVLRAVEGCCVSSPCISSL</sequence>
<dbReference type="AlphaFoldDB" id="A0A5B7IL51"/>
<dbReference type="Proteomes" id="UP000324222">
    <property type="component" value="Unassembled WGS sequence"/>
</dbReference>
<reference evidence="1 2" key="1">
    <citation type="submission" date="2019-05" db="EMBL/GenBank/DDBJ databases">
        <title>Another draft genome of Portunus trituberculatus and its Hox gene families provides insights of decapod evolution.</title>
        <authorList>
            <person name="Jeong J.-H."/>
            <person name="Song I."/>
            <person name="Kim S."/>
            <person name="Choi T."/>
            <person name="Kim D."/>
            <person name="Ryu S."/>
            <person name="Kim W."/>
        </authorList>
    </citation>
    <scope>NUCLEOTIDE SEQUENCE [LARGE SCALE GENOMIC DNA]</scope>
    <source>
        <tissue evidence="1">Muscle</tissue>
    </source>
</reference>
<name>A0A5B7IL51_PORTR</name>
<gene>
    <name evidence="1" type="ORF">E2C01_077177</name>
</gene>
<accession>A0A5B7IL51</accession>
<evidence type="ECO:0000313" key="2">
    <source>
        <dbReference type="Proteomes" id="UP000324222"/>
    </source>
</evidence>
<proteinExistence type="predicted"/>
<organism evidence="1 2">
    <name type="scientific">Portunus trituberculatus</name>
    <name type="common">Swimming crab</name>
    <name type="synonym">Neptunus trituberculatus</name>
    <dbReference type="NCBI Taxonomy" id="210409"/>
    <lineage>
        <taxon>Eukaryota</taxon>
        <taxon>Metazoa</taxon>
        <taxon>Ecdysozoa</taxon>
        <taxon>Arthropoda</taxon>
        <taxon>Crustacea</taxon>
        <taxon>Multicrustacea</taxon>
        <taxon>Malacostraca</taxon>
        <taxon>Eumalacostraca</taxon>
        <taxon>Eucarida</taxon>
        <taxon>Decapoda</taxon>
        <taxon>Pleocyemata</taxon>
        <taxon>Brachyura</taxon>
        <taxon>Eubrachyura</taxon>
        <taxon>Portunoidea</taxon>
        <taxon>Portunidae</taxon>
        <taxon>Portuninae</taxon>
        <taxon>Portunus</taxon>
    </lineage>
</organism>